<dbReference type="AlphaFoldDB" id="A0A1Q5PJ97"/>
<dbReference type="Gene3D" id="3.40.1280.10">
    <property type="match status" value="1"/>
</dbReference>
<feature type="domain" description="tRNA/rRNA methyltransferase SpoU type" evidence="3">
    <location>
        <begin position="128"/>
        <end position="273"/>
    </location>
</feature>
<accession>A0A1Q5PJ97</accession>
<dbReference type="EMBL" id="MQSV01000007">
    <property type="protein sequence ID" value="OKL45962.1"/>
    <property type="molecule type" value="Genomic_DNA"/>
</dbReference>
<dbReference type="SUPFAM" id="SSF75217">
    <property type="entry name" value="alpha/beta knot"/>
    <property type="match status" value="1"/>
</dbReference>
<dbReference type="Proteomes" id="UP000186785">
    <property type="component" value="Unassembled WGS sequence"/>
</dbReference>
<dbReference type="GO" id="GO:0032259">
    <property type="term" value="P:methylation"/>
    <property type="evidence" value="ECO:0007669"/>
    <property type="project" value="UniProtKB-KW"/>
</dbReference>
<dbReference type="GO" id="GO:0003723">
    <property type="term" value="F:RNA binding"/>
    <property type="evidence" value="ECO:0007669"/>
    <property type="project" value="InterPro"/>
</dbReference>
<dbReference type="GO" id="GO:0006396">
    <property type="term" value="P:RNA processing"/>
    <property type="evidence" value="ECO:0007669"/>
    <property type="project" value="InterPro"/>
</dbReference>
<dbReference type="Pfam" id="PF00588">
    <property type="entry name" value="SpoU_methylase"/>
    <property type="match status" value="1"/>
</dbReference>
<comment type="caution">
    <text evidence="4">The sequence shown here is derived from an EMBL/GenBank/DDBJ whole genome shotgun (WGS) entry which is preliminary data.</text>
</comment>
<evidence type="ECO:0000256" key="2">
    <source>
        <dbReference type="ARBA" id="ARBA00022679"/>
    </source>
</evidence>
<dbReference type="InterPro" id="IPR051259">
    <property type="entry name" value="rRNA_Methyltransferase"/>
</dbReference>
<dbReference type="InterPro" id="IPR001537">
    <property type="entry name" value="SpoU_MeTrfase"/>
</dbReference>
<dbReference type="InterPro" id="IPR029064">
    <property type="entry name" value="Ribosomal_eL30-like_sf"/>
</dbReference>
<proteinExistence type="predicted"/>
<evidence type="ECO:0000313" key="5">
    <source>
        <dbReference type="Proteomes" id="UP000186785"/>
    </source>
</evidence>
<organism evidence="4 5">
    <name type="scientific">Boudabousia liubingyangii</name>
    <dbReference type="NCBI Taxonomy" id="1921764"/>
    <lineage>
        <taxon>Bacteria</taxon>
        <taxon>Bacillati</taxon>
        <taxon>Actinomycetota</taxon>
        <taxon>Actinomycetes</taxon>
        <taxon>Actinomycetales</taxon>
        <taxon>Actinomycetaceae</taxon>
        <taxon>Boudabousia</taxon>
    </lineage>
</organism>
<dbReference type="PANTHER" id="PTHR43191">
    <property type="entry name" value="RRNA METHYLTRANSFERASE 3"/>
    <property type="match status" value="1"/>
</dbReference>
<reference evidence="4 5" key="1">
    <citation type="submission" date="2016-11" db="EMBL/GenBank/DDBJ databases">
        <title>Actinomyces gypaetusis sp. nov. isolated from the vulture Gypaetus barbatus in Qinghai Tibet Plateau China.</title>
        <authorList>
            <person name="Meng X."/>
        </authorList>
    </citation>
    <scope>NUCLEOTIDE SEQUENCE [LARGE SCALE GENOMIC DNA]</scope>
    <source>
        <strain evidence="4 5">VUL4_2</strain>
    </source>
</reference>
<gene>
    <name evidence="4" type="ORF">BSR29_08245</name>
</gene>
<dbReference type="CDD" id="cd18095">
    <property type="entry name" value="SpoU-like_rRNA-MTase"/>
    <property type="match status" value="1"/>
</dbReference>
<evidence type="ECO:0000256" key="1">
    <source>
        <dbReference type="ARBA" id="ARBA00022603"/>
    </source>
</evidence>
<dbReference type="GO" id="GO:0008173">
    <property type="term" value="F:RNA methyltransferase activity"/>
    <property type="evidence" value="ECO:0007669"/>
    <property type="project" value="InterPro"/>
</dbReference>
<dbReference type="RefSeq" id="WP_073709829.1">
    <property type="nucleotide sequence ID" value="NZ_MQSU01000002.1"/>
</dbReference>
<protein>
    <submittedName>
        <fullName evidence="4">rRNA methyltransferase</fullName>
    </submittedName>
</protein>
<dbReference type="SUPFAM" id="SSF55315">
    <property type="entry name" value="L30e-like"/>
    <property type="match status" value="1"/>
</dbReference>
<evidence type="ECO:0000313" key="4">
    <source>
        <dbReference type="EMBL" id="OKL45962.1"/>
    </source>
</evidence>
<dbReference type="PANTHER" id="PTHR43191:SF12">
    <property type="entry name" value="RRNA METHYLASE"/>
    <property type="match status" value="1"/>
</dbReference>
<dbReference type="STRING" id="1921764.BSR28_04585"/>
<keyword evidence="1 4" id="KW-0489">Methyltransferase</keyword>
<dbReference type="InterPro" id="IPR029026">
    <property type="entry name" value="tRNA_m1G_MTases_N"/>
</dbReference>
<dbReference type="InterPro" id="IPR029028">
    <property type="entry name" value="Alpha/beta_knot_MTases"/>
</dbReference>
<keyword evidence="5" id="KW-1185">Reference proteome</keyword>
<name>A0A1Q5PJ97_9ACTO</name>
<keyword evidence="2 4" id="KW-0808">Transferase</keyword>
<evidence type="ECO:0000259" key="3">
    <source>
        <dbReference type="Pfam" id="PF00588"/>
    </source>
</evidence>
<sequence length="282" mass="30960">MIIEIKDLNDTRLEVFTNMTDVRLRKLLEYERGVFMAESFNVIDRALKSGCQPISFLLSERWLETLRDVLSQHFSASEIEQIPFFVASEDVLTELTGFHLHRGAIGAMERPALAPVKDLLSDPQISRVLILENLVDHTNVGACFRSAAALGIDAVLITPSCADPLYRRSVRVSMGGVFQVPWTRLEKWPDLDLLRELGFRSAALALSDNAIDLDTFSDSSVVQSPDSKLALVMGTEGDGLKKSTIAGCDYVVKIPMSGDVDSLNVAAASAVAIWATRKSTSN</sequence>